<gene>
    <name evidence="1" type="ORF">DC094_20990</name>
</gene>
<accession>A0A2V1GNM1</accession>
<evidence type="ECO:0000313" key="2">
    <source>
        <dbReference type="Proteomes" id="UP000244906"/>
    </source>
</evidence>
<dbReference type="RefSeq" id="WP_116689080.1">
    <property type="nucleotide sequence ID" value="NZ_CAWNYD010000015.1"/>
</dbReference>
<protein>
    <recommendedName>
        <fullName evidence="3">Lipoprotein</fullName>
    </recommendedName>
</protein>
<dbReference type="Proteomes" id="UP000244906">
    <property type="component" value="Unassembled WGS sequence"/>
</dbReference>
<keyword evidence="2" id="KW-1185">Reference proteome</keyword>
<name>A0A2V1GNM1_9GAMM</name>
<evidence type="ECO:0000313" key="1">
    <source>
        <dbReference type="EMBL" id="PVZ63561.1"/>
    </source>
</evidence>
<reference evidence="1 2" key="1">
    <citation type="submission" date="2018-04" db="EMBL/GenBank/DDBJ databases">
        <title>Thalassorhabdus spongiae gen. nov., sp. nov., isolated from a marine sponge in South-West Iceland.</title>
        <authorList>
            <person name="Knobloch S."/>
            <person name="Daussin A."/>
            <person name="Johannsson R."/>
            <person name="Marteinsson V.T."/>
        </authorList>
    </citation>
    <scope>NUCLEOTIDE SEQUENCE [LARGE SCALE GENOMIC DNA]</scope>
    <source>
        <strain evidence="1 2">Hp12</strain>
    </source>
</reference>
<dbReference type="PROSITE" id="PS51257">
    <property type="entry name" value="PROKAR_LIPOPROTEIN"/>
    <property type="match status" value="1"/>
</dbReference>
<dbReference type="OrthoDB" id="8692at2"/>
<sequence length="535" mass="60993">MRHLLFLFGFFTLAACSSSDDSRKVSNSEGEVSAASYIAAEQMYNPESVIPPQCYTKTNGTNNPCYVCHQSYPDQKERPNVMGDGDLQGNYEFSDVGSANSWKNLFVDRTNAIAEISDDEIMQWSEQDNYTPLIEKLNNDSSWAGEKSALTNLSDPSLAFEKNGLAKDGSHWIAYNYKPFPSTFWPTNGSTGDAMIRLPKIFREQSSAYRQDIYLINLSLLEMAIKDLDRISVLPTSEISIGQDLNNDQLLSDEITEISRQKNYIGDASHIELAHMLYPAGVEFLHTVRYLGVDEQGDIFNARRMKEVRYMKKSAFRTKEALASAYYLEAKEKEEERLPQTVQLGDRGIDNGFSWVLNGYIEDQSGALRQQHPEELSFCNGCHKTIGSTIDQTFSFARKVQGSSGWGYIDLNKIKDVPSITEKEGEYLTYMQRVGGGDEFRQNKEMLERWFNENGQLDSEKVATQESIYQLIMPSKQRALTLNKAYKTIVNEQSFIFGRDATLVAAKNVLQRVDQQQLPLQPEHRYNWDMRLNWQ</sequence>
<proteinExistence type="predicted"/>
<comment type="caution">
    <text evidence="1">The sequence shown here is derived from an EMBL/GenBank/DDBJ whole genome shotgun (WGS) entry which is preliminary data.</text>
</comment>
<evidence type="ECO:0008006" key="3">
    <source>
        <dbReference type="Google" id="ProtNLM"/>
    </source>
</evidence>
<dbReference type="EMBL" id="QDDL01000015">
    <property type="protein sequence ID" value="PVZ63561.1"/>
    <property type="molecule type" value="Genomic_DNA"/>
</dbReference>
<dbReference type="AlphaFoldDB" id="A0A2V1GNM1"/>
<organism evidence="1 2">
    <name type="scientific">Pelagibaculum spongiae</name>
    <dbReference type="NCBI Taxonomy" id="2080658"/>
    <lineage>
        <taxon>Bacteria</taxon>
        <taxon>Pseudomonadati</taxon>
        <taxon>Pseudomonadota</taxon>
        <taxon>Gammaproteobacteria</taxon>
        <taxon>Oceanospirillales</taxon>
        <taxon>Pelagibaculum</taxon>
    </lineage>
</organism>